<dbReference type="PIRSF" id="PIRSF036361">
    <property type="entry name" value="YunD"/>
    <property type="match status" value="1"/>
</dbReference>
<feature type="domain" description="Calcineurin-like phosphoesterase" evidence="3">
    <location>
        <begin position="9"/>
        <end position="208"/>
    </location>
</feature>
<dbReference type="Pfam" id="PF02872">
    <property type="entry name" value="5_nucleotid_C"/>
    <property type="match status" value="1"/>
</dbReference>
<organism evidence="5 6">
    <name type="scientific">Sporosarcina psychrophila</name>
    <name type="common">Bacillus psychrophilus</name>
    <dbReference type="NCBI Taxonomy" id="1476"/>
    <lineage>
        <taxon>Bacteria</taxon>
        <taxon>Bacillati</taxon>
        <taxon>Bacillota</taxon>
        <taxon>Bacilli</taxon>
        <taxon>Bacillales</taxon>
        <taxon>Caryophanaceae</taxon>
        <taxon>Sporosarcina</taxon>
    </lineage>
</organism>
<dbReference type="GO" id="GO:0030288">
    <property type="term" value="C:outer membrane-bounded periplasmic space"/>
    <property type="evidence" value="ECO:0007669"/>
    <property type="project" value="TreeGrafter"/>
</dbReference>
<reference evidence="5" key="1">
    <citation type="journal article" date="2021" name="PeerJ">
        <title>Extensive microbial diversity within the chicken gut microbiome revealed by metagenomics and culture.</title>
        <authorList>
            <person name="Gilroy R."/>
            <person name="Ravi A."/>
            <person name="Getino M."/>
            <person name="Pursley I."/>
            <person name="Horton D.L."/>
            <person name="Alikhan N.F."/>
            <person name="Baker D."/>
            <person name="Gharbi K."/>
            <person name="Hall N."/>
            <person name="Watson M."/>
            <person name="Adriaenssens E.M."/>
            <person name="Foster-Nyarko E."/>
            <person name="Jarju S."/>
            <person name="Secka A."/>
            <person name="Antonio M."/>
            <person name="Oren A."/>
            <person name="Chaudhuri R.R."/>
            <person name="La Ragione R."/>
            <person name="Hildebrand F."/>
            <person name="Pallen M.J."/>
        </authorList>
    </citation>
    <scope>NUCLEOTIDE SEQUENCE</scope>
    <source>
        <strain evidence="5">CHK171-7178</strain>
    </source>
</reference>
<comment type="similarity">
    <text evidence="2">Belongs to the 5'-nucleotidase family.</text>
</comment>
<dbReference type="PANTHER" id="PTHR11575">
    <property type="entry name" value="5'-NUCLEOTIDASE-RELATED"/>
    <property type="match status" value="1"/>
</dbReference>
<dbReference type="Proteomes" id="UP000698173">
    <property type="component" value="Unassembled WGS sequence"/>
</dbReference>
<gene>
    <name evidence="5" type="ORF">K8V56_12140</name>
</gene>
<dbReference type="CDD" id="cd00845">
    <property type="entry name" value="MPP_UshA_N_like"/>
    <property type="match status" value="1"/>
</dbReference>
<dbReference type="SUPFAM" id="SSF56300">
    <property type="entry name" value="Metallo-dependent phosphatases"/>
    <property type="match status" value="1"/>
</dbReference>
<feature type="domain" description="5'-Nucleotidase C-terminal" evidence="4">
    <location>
        <begin position="292"/>
        <end position="364"/>
    </location>
</feature>
<evidence type="ECO:0000256" key="1">
    <source>
        <dbReference type="ARBA" id="ARBA00022729"/>
    </source>
</evidence>
<dbReference type="Gene3D" id="3.90.780.10">
    <property type="entry name" value="5'-Nucleotidase, C-terminal domain"/>
    <property type="match status" value="1"/>
</dbReference>
<comment type="caution">
    <text evidence="5">The sequence shown here is derived from an EMBL/GenBank/DDBJ whole genome shotgun (WGS) entry which is preliminary data.</text>
</comment>
<dbReference type="Pfam" id="PF00149">
    <property type="entry name" value="Metallophos"/>
    <property type="match status" value="1"/>
</dbReference>
<protein>
    <submittedName>
        <fullName evidence="5">Metallophosphatase</fullName>
    </submittedName>
</protein>
<proteinExistence type="inferred from homology"/>
<sequence>MNHEIETIHFYHTNDIHSHFENWPQISRLLCNKKQEHLIEGNACYIVDIGDHVDRSHPFTEGTKGQGNIQLLNEAGYDAVTIGNNEGITMSKEALSSLYKEARFDVILSNLFEDDGSRPDWSLPYRIYSTAKGTRIGVIGATAEYKAFYSKLGWQVTPPRENLKRIAESLAEDTDFIVCLSHMGINEDEKLAAECPGIDVIFGAHTHHLFHEGKMIGETMLAATGKYGQYVGHVTVKFDKDAKKPMQLDAELFRMDSVKSNEKDIEKVNKLIQLGKKAMEEQVFFNPTHLAQNLFEESPLSSFFGRALIAYSQADCALFNAGIFLGSLDEGWVTKADLHALLPHPINPCLVTLDGSELIDVYELSMNKDWPQIEIKGLGFRGALMGAMIHERLYINRHGQLFAGNREVVSGQKYTLATLDMFTFGFFFPSLKQAEKEYYMPELIRDVLGWYGTEYFKE</sequence>
<dbReference type="PRINTS" id="PR01607">
    <property type="entry name" value="APYRASEFAMLY"/>
</dbReference>
<evidence type="ECO:0000256" key="2">
    <source>
        <dbReference type="RuleBase" id="RU362119"/>
    </source>
</evidence>
<evidence type="ECO:0000313" key="6">
    <source>
        <dbReference type="Proteomes" id="UP000698173"/>
    </source>
</evidence>
<dbReference type="InterPro" id="IPR008334">
    <property type="entry name" value="5'-Nucleotdase_C"/>
</dbReference>
<accession>A0A921FZB3</accession>
<keyword evidence="2" id="KW-0547">Nucleotide-binding</keyword>
<dbReference type="AlphaFoldDB" id="A0A921FZB3"/>
<keyword evidence="2" id="KW-0378">Hydrolase</keyword>
<evidence type="ECO:0000259" key="3">
    <source>
        <dbReference type="Pfam" id="PF00149"/>
    </source>
</evidence>
<dbReference type="GO" id="GO:0008768">
    <property type="term" value="F:UDP-sugar diphosphatase activity"/>
    <property type="evidence" value="ECO:0007669"/>
    <property type="project" value="TreeGrafter"/>
</dbReference>
<dbReference type="InterPro" id="IPR006179">
    <property type="entry name" value="5_nucleotidase/apyrase"/>
</dbReference>
<dbReference type="EMBL" id="DYWT01000199">
    <property type="protein sequence ID" value="HJF32508.1"/>
    <property type="molecule type" value="Genomic_DNA"/>
</dbReference>
<dbReference type="GO" id="GO:0000166">
    <property type="term" value="F:nucleotide binding"/>
    <property type="evidence" value="ECO:0007669"/>
    <property type="project" value="UniProtKB-KW"/>
</dbReference>
<dbReference type="PANTHER" id="PTHR11575:SF23">
    <property type="entry name" value="5-NUCLEOTIDASE FAMILY PROTEIN"/>
    <property type="match status" value="1"/>
</dbReference>
<dbReference type="InterPro" id="IPR011240">
    <property type="entry name" value="Pesterase_YunD"/>
</dbReference>
<dbReference type="GO" id="GO:0009166">
    <property type="term" value="P:nucleotide catabolic process"/>
    <property type="evidence" value="ECO:0007669"/>
    <property type="project" value="InterPro"/>
</dbReference>
<name>A0A921FZB3_SPOPS</name>
<dbReference type="Gene3D" id="3.60.21.10">
    <property type="match status" value="1"/>
</dbReference>
<dbReference type="GO" id="GO:0008253">
    <property type="term" value="F:5'-nucleotidase activity"/>
    <property type="evidence" value="ECO:0007669"/>
    <property type="project" value="TreeGrafter"/>
</dbReference>
<evidence type="ECO:0000259" key="4">
    <source>
        <dbReference type="Pfam" id="PF02872"/>
    </source>
</evidence>
<keyword evidence="1" id="KW-0732">Signal</keyword>
<dbReference type="InterPro" id="IPR029052">
    <property type="entry name" value="Metallo-depent_PP-like"/>
</dbReference>
<reference evidence="5" key="2">
    <citation type="submission" date="2021-09" db="EMBL/GenBank/DDBJ databases">
        <authorList>
            <person name="Gilroy R."/>
        </authorList>
    </citation>
    <scope>NUCLEOTIDE SEQUENCE</scope>
    <source>
        <strain evidence="5">CHK171-7178</strain>
    </source>
</reference>
<dbReference type="SUPFAM" id="SSF55816">
    <property type="entry name" value="5'-nucleotidase (syn. UDP-sugar hydrolase), C-terminal domain"/>
    <property type="match status" value="1"/>
</dbReference>
<dbReference type="InterPro" id="IPR004843">
    <property type="entry name" value="Calcineurin-like_PHP"/>
</dbReference>
<dbReference type="InterPro" id="IPR036907">
    <property type="entry name" value="5'-Nucleotdase_C_sf"/>
</dbReference>
<evidence type="ECO:0000313" key="5">
    <source>
        <dbReference type="EMBL" id="HJF32508.1"/>
    </source>
</evidence>